<dbReference type="InterPro" id="IPR019468">
    <property type="entry name" value="AdenyloSucc_lyase_C"/>
</dbReference>
<evidence type="ECO:0000256" key="1">
    <source>
        <dbReference type="ARBA" id="ARBA00023239"/>
    </source>
</evidence>
<comment type="similarity">
    <text evidence="3">Belongs to the lyase 1 family. Adenylosuccinate lyase subfamily.</text>
</comment>
<dbReference type="Gene3D" id="1.10.275.60">
    <property type="match status" value="1"/>
</dbReference>
<evidence type="ECO:0000259" key="4">
    <source>
        <dbReference type="SMART" id="SM00998"/>
    </source>
</evidence>
<reference evidence="5 6" key="1">
    <citation type="submission" date="2020-08" db="EMBL/GenBank/DDBJ databases">
        <title>Genomic Encyclopedia of Type Strains, Phase IV (KMG-IV): sequencing the most valuable type-strain genomes for metagenomic binning, comparative biology and taxonomic classification.</title>
        <authorList>
            <person name="Goeker M."/>
        </authorList>
    </citation>
    <scope>NUCLEOTIDE SEQUENCE [LARGE SCALE GENOMIC DNA]</scope>
    <source>
        <strain evidence="5 6">DSM 28570</strain>
    </source>
</reference>
<dbReference type="InterPro" id="IPR008948">
    <property type="entry name" value="L-Aspartase-like"/>
</dbReference>
<keyword evidence="6" id="KW-1185">Reference proteome</keyword>
<comment type="pathway">
    <text evidence="3">Purine metabolism; AMP biosynthesis via de novo pathway; AMP from IMP: step 2/2.</text>
</comment>
<comment type="catalytic activity">
    <reaction evidence="3">
        <text>(2S)-2-[5-amino-1-(5-phospho-beta-D-ribosyl)imidazole-4-carboxamido]succinate = 5-amino-1-(5-phospho-beta-D-ribosyl)imidazole-4-carboxamide + fumarate</text>
        <dbReference type="Rhea" id="RHEA:23920"/>
        <dbReference type="ChEBI" id="CHEBI:29806"/>
        <dbReference type="ChEBI" id="CHEBI:58443"/>
        <dbReference type="ChEBI" id="CHEBI:58475"/>
        <dbReference type="EC" id="4.3.2.2"/>
    </reaction>
</comment>
<dbReference type="Proteomes" id="UP000539642">
    <property type="component" value="Unassembled WGS sequence"/>
</dbReference>
<dbReference type="PANTHER" id="PTHR43172">
    <property type="entry name" value="ADENYLOSUCCINATE LYASE"/>
    <property type="match status" value="1"/>
</dbReference>
<dbReference type="GO" id="GO:0005829">
    <property type="term" value="C:cytosol"/>
    <property type="evidence" value="ECO:0007669"/>
    <property type="project" value="TreeGrafter"/>
</dbReference>
<dbReference type="SMART" id="SM00998">
    <property type="entry name" value="ADSL_C"/>
    <property type="match status" value="1"/>
</dbReference>
<dbReference type="EMBL" id="JACHEO010000001">
    <property type="protein sequence ID" value="MBB5346508.1"/>
    <property type="molecule type" value="Genomic_DNA"/>
</dbReference>
<dbReference type="CDD" id="cd03302">
    <property type="entry name" value="Adenylsuccinate_lyase_2"/>
    <property type="match status" value="1"/>
</dbReference>
<organism evidence="5 6">
    <name type="scientific">Desulfoprunum benzoelyticum</name>
    <dbReference type="NCBI Taxonomy" id="1506996"/>
    <lineage>
        <taxon>Bacteria</taxon>
        <taxon>Pseudomonadati</taxon>
        <taxon>Thermodesulfobacteriota</taxon>
        <taxon>Desulfobulbia</taxon>
        <taxon>Desulfobulbales</taxon>
        <taxon>Desulfobulbaceae</taxon>
        <taxon>Desulfoprunum</taxon>
    </lineage>
</organism>
<dbReference type="SUPFAM" id="SSF48557">
    <property type="entry name" value="L-aspartase-like"/>
    <property type="match status" value="1"/>
</dbReference>
<proteinExistence type="inferred from homology"/>
<dbReference type="InterPro" id="IPR000362">
    <property type="entry name" value="Fumarate_lyase_fam"/>
</dbReference>
<dbReference type="GO" id="GO:0044208">
    <property type="term" value="P:'de novo' AMP biosynthetic process"/>
    <property type="evidence" value="ECO:0007669"/>
    <property type="project" value="UniProtKB-UniPathway"/>
</dbReference>
<evidence type="ECO:0000313" key="5">
    <source>
        <dbReference type="EMBL" id="MBB5346508.1"/>
    </source>
</evidence>
<dbReference type="Pfam" id="PF10397">
    <property type="entry name" value="ADSL_C"/>
    <property type="match status" value="1"/>
</dbReference>
<evidence type="ECO:0000256" key="3">
    <source>
        <dbReference type="RuleBase" id="RU361172"/>
    </source>
</evidence>
<dbReference type="NCBIfam" id="TIGR00928">
    <property type="entry name" value="purB"/>
    <property type="match status" value="1"/>
</dbReference>
<evidence type="ECO:0000313" key="6">
    <source>
        <dbReference type="Proteomes" id="UP000539642"/>
    </source>
</evidence>
<comment type="catalytic activity">
    <reaction evidence="3">
        <text>N(6)-(1,2-dicarboxyethyl)-AMP = fumarate + AMP</text>
        <dbReference type="Rhea" id="RHEA:16853"/>
        <dbReference type="ChEBI" id="CHEBI:29806"/>
        <dbReference type="ChEBI" id="CHEBI:57567"/>
        <dbReference type="ChEBI" id="CHEBI:456215"/>
        <dbReference type="EC" id="4.3.2.2"/>
    </reaction>
</comment>
<gene>
    <name evidence="5" type="ORF">HNQ81_000215</name>
</gene>
<dbReference type="Gene3D" id="1.10.40.30">
    <property type="entry name" value="Fumarase/aspartase (C-terminal domain)"/>
    <property type="match status" value="1"/>
</dbReference>
<dbReference type="AlphaFoldDB" id="A0A840UUV8"/>
<comment type="caution">
    <text evidence="5">The sequence shown here is derived from an EMBL/GenBank/DDBJ whole genome shotgun (WGS) entry which is preliminary data.</text>
</comment>
<protein>
    <recommendedName>
        <fullName evidence="2 3">Adenylosuccinate lyase</fullName>
        <shortName evidence="3">ASL</shortName>
        <ecNumber evidence="2 3">4.3.2.2</ecNumber>
    </recommendedName>
    <alternativeName>
        <fullName evidence="3">Adenylosuccinase</fullName>
    </alternativeName>
</protein>
<feature type="domain" description="Adenylosuccinate lyase C-terminal" evidence="4">
    <location>
        <begin position="372"/>
        <end position="457"/>
    </location>
</feature>
<keyword evidence="1 3" id="KW-0456">Lyase</keyword>
<dbReference type="PANTHER" id="PTHR43172:SF1">
    <property type="entry name" value="ADENYLOSUCCINATE LYASE"/>
    <property type="match status" value="1"/>
</dbReference>
<dbReference type="InterPro" id="IPR004769">
    <property type="entry name" value="Pur_lyase"/>
</dbReference>
<dbReference type="Pfam" id="PF00206">
    <property type="entry name" value="Lyase_1"/>
    <property type="match status" value="1"/>
</dbReference>
<dbReference type="GO" id="GO:0006189">
    <property type="term" value="P:'de novo' IMP biosynthetic process"/>
    <property type="evidence" value="ECO:0007669"/>
    <property type="project" value="UniProtKB-UniPathway"/>
</dbReference>
<dbReference type="RefSeq" id="WP_183347421.1">
    <property type="nucleotide sequence ID" value="NZ_JACHEO010000001.1"/>
</dbReference>
<dbReference type="UniPathway" id="UPA00075">
    <property type="reaction ID" value="UER00336"/>
</dbReference>
<dbReference type="PRINTS" id="PR00149">
    <property type="entry name" value="FUMRATELYASE"/>
</dbReference>
<name>A0A840UUV8_9BACT</name>
<accession>A0A840UUV8</accession>
<dbReference type="InterPro" id="IPR022761">
    <property type="entry name" value="Fumarate_lyase_N"/>
</dbReference>
<comment type="pathway">
    <text evidence="3">Purine metabolism; IMP biosynthesis via de novo pathway; 5-amino-1-(5-phospho-D-ribosyl)imidazole-4-carboxamide from 5-amino-1-(5-phospho-D-ribosyl)imidazole-4-carboxylate: step 2/2.</text>
</comment>
<dbReference type="UniPathway" id="UPA00074">
    <property type="reaction ID" value="UER00132"/>
</dbReference>
<sequence>MNRDIYQEPLVSRYTSKAMQQLFSEKKKFTTWRKCWIALAESQYEYGLTDIITAEMLHEMRANCENIDYDIAAAKEREIRHDVMAHVYEYGLKCPKASGIIHLGATSQFVVCNTDLIIQREAFALIRSALLQVIKNLADFAYKYRQLPTLGYTHYQPAQPVTIGKRMTLYIQDLIMDLDYIEMFLSQLKARGAKGTVGTQATFLELFKGDHEKVRLMDQRVAEKLGFSDTFAVTSQTYTRKLDMKMAETLAGIGASAHKFAVDLRLLSNLKVLEEPFEKNQTGSSAMAYKRNPMRAERMTGLARKLMGLAPNFGVTFSNQWFERTLDDSAIRRMDIPQCFLLTDAILKLYMNITSDMVVFPKQASRHILAELPFMATEKILMEAVSRGMSRQDIHEIVKEHSIAAGRTVKEQGRDNDLMQRLADDDRVPFSIDELEDIIADQSGFIGRAPEQTEEYLREAVYPLLDRYEGQFGTQDSIITV</sequence>
<dbReference type="EC" id="4.3.2.2" evidence="2 3"/>
<dbReference type="GO" id="GO:0004018">
    <property type="term" value="F:N6-(1,2-dicarboxyethyl)AMP AMP-lyase (fumarate-forming) activity"/>
    <property type="evidence" value="ECO:0007669"/>
    <property type="project" value="UniProtKB-UniRule"/>
</dbReference>
<evidence type="ECO:0000256" key="2">
    <source>
        <dbReference type="NCBIfam" id="TIGR00928"/>
    </source>
</evidence>
<dbReference type="InterPro" id="IPR020557">
    <property type="entry name" value="Fumarate_lyase_CS"/>
</dbReference>
<keyword evidence="3" id="KW-0658">Purine biosynthesis</keyword>
<dbReference type="Gene3D" id="1.20.200.10">
    <property type="entry name" value="Fumarase/aspartase (Central domain)"/>
    <property type="match status" value="1"/>
</dbReference>
<dbReference type="PROSITE" id="PS00163">
    <property type="entry name" value="FUMARATE_LYASES"/>
    <property type="match status" value="1"/>
</dbReference>
<dbReference type="GO" id="GO:0070626">
    <property type="term" value="F:(S)-2-(5-amino-1-(5-phospho-D-ribosyl)imidazole-4-carboxamido) succinate lyase (fumarate-forming) activity"/>
    <property type="evidence" value="ECO:0007669"/>
    <property type="project" value="TreeGrafter"/>
</dbReference>